<name>A0A813FNS3_POLGL</name>
<feature type="repeat" description="ANK" evidence="1">
    <location>
        <begin position="228"/>
        <end position="260"/>
    </location>
</feature>
<dbReference type="PANTHER" id="PTHR24133">
    <property type="entry name" value="ANKYRIN DOMAIN-CONTAINING"/>
    <property type="match status" value="1"/>
</dbReference>
<dbReference type="InterPro" id="IPR052391">
    <property type="entry name" value="E3_Ligase-Neurotoxin"/>
</dbReference>
<dbReference type="Proteomes" id="UP000654075">
    <property type="component" value="Unassembled WGS sequence"/>
</dbReference>
<dbReference type="Gene3D" id="1.25.40.20">
    <property type="entry name" value="Ankyrin repeat-containing domain"/>
    <property type="match status" value="1"/>
</dbReference>
<dbReference type="PROSITE" id="PS50088">
    <property type="entry name" value="ANK_REPEAT"/>
    <property type="match status" value="4"/>
</dbReference>
<feature type="repeat" description="ANK" evidence="1">
    <location>
        <begin position="162"/>
        <end position="194"/>
    </location>
</feature>
<dbReference type="Pfam" id="PF12796">
    <property type="entry name" value="Ank_2"/>
    <property type="match status" value="1"/>
</dbReference>
<keyword evidence="5" id="KW-1185">Reference proteome</keyword>
<comment type="caution">
    <text evidence="4">The sequence shown here is derived from an EMBL/GenBank/DDBJ whole genome shotgun (WGS) entry which is preliminary data.</text>
</comment>
<accession>A0A813FNS3</accession>
<evidence type="ECO:0000313" key="5">
    <source>
        <dbReference type="Proteomes" id="UP000654075"/>
    </source>
</evidence>
<dbReference type="OrthoDB" id="10264606at2759"/>
<protein>
    <submittedName>
        <fullName evidence="4">Uncharacterized protein</fullName>
    </submittedName>
</protein>
<dbReference type="SUPFAM" id="SSF48403">
    <property type="entry name" value="Ankyrin repeat"/>
    <property type="match status" value="1"/>
</dbReference>
<reference evidence="4" key="1">
    <citation type="submission" date="2021-02" db="EMBL/GenBank/DDBJ databases">
        <authorList>
            <person name="Dougan E. K."/>
            <person name="Rhodes N."/>
            <person name="Thang M."/>
            <person name="Chan C."/>
        </authorList>
    </citation>
    <scope>NUCLEOTIDE SEQUENCE</scope>
</reference>
<dbReference type="Pfam" id="PF13637">
    <property type="entry name" value="Ank_4"/>
    <property type="match status" value="1"/>
</dbReference>
<dbReference type="PROSITE" id="PS50297">
    <property type="entry name" value="ANK_REP_REGION"/>
    <property type="match status" value="4"/>
</dbReference>
<proteinExistence type="predicted"/>
<feature type="chain" id="PRO_5032294363" evidence="3">
    <location>
        <begin position="25"/>
        <end position="279"/>
    </location>
</feature>
<dbReference type="InterPro" id="IPR036770">
    <property type="entry name" value="Ankyrin_rpt-contain_sf"/>
</dbReference>
<organism evidence="4 5">
    <name type="scientific">Polarella glacialis</name>
    <name type="common">Dinoflagellate</name>
    <dbReference type="NCBI Taxonomy" id="89957"/>
    <lineage>
        <taxon>Eukaryota</taxon>
        <taxon>Sar</taxon>
        <taxon>Alveolata</taxon>
        <taxon>Dinophyceae</taxon>
        <taxon>Suessiales</taxon>
        <taxon>Suessiaceae</taxon>
        <taxon>Polarella</taxon>
    </lineage>
</organism>
<sequence length="279" mass="29635">MELIFRRLALAAVLLRFLGHGAWPERPEQAFVGPGVGSRRTRLCGGAAGTLRTPTRLRPAVSRASAEDDEDDDDPSGFQDESMEPMRTMEFEPGKIPYAALAAAVVQGKDDVAFALLGAGAGLEDKGARGITAAGFAAQKGDLDMLKHLADKGANLEARDETGRSILVLASIAGQPEVVQYLFERGVDLEVRDRGQLTALLWASLTGKTDVVRCLVEKGANTDVVDADGMTALKLAAIFNKVDVVKVLVDAGGDPKTALALVQKFPQCKDTVSFLSSRV</sequence>
<dbReference type="InterPro" id="IPR002110">
    <property type="entry name" value="Ankyrin_rpt"/>
</dbReference>
<dbReference type="PANTHER" id="PTHR24133:SF40">
    <property type="entry name" value="ANKYRIN REPEAT DOMAIN 44"/>
    <property type="match status" value="1"/>
</dbReference>
<keyword evidence="1" id="KW-0040">ANK repeat</keyword>
<evidence type="ECO:0000313" key="4">
    <source>
        <dbReference type="EMBL" id="CAE8614437.1"/>
    </source>
</evidence>
<feature type="repeat" description="ANK" evidence="1">
    <location>
        <begin position="195"/>
        <end position="227"/>
    </location>
</feature>
<dbReference type="EMBL" id="CAJNNV010025424">
    <property type="protein sequence ID" value="CAE8614437.1"/>
    <property type="molecule type" value="Genomic_DNA"/>
</dbReference>
<evidence type="ECO:0000256" key="2">
    <source>
        <dbReference type="SAM" id="MobiDB-lite"/>
    </source>
</evidence>
<feature type="repeat" description="ANK" evidence="1">
    <location>
        <begin position="129"/>
        <end position="161"/>
    </location>
</feature>
<dbReference type="AlphaFoldDB" id="A0A813FNS3"/>
<gene>
    <name evidence="4" type="ORF">PGLA1383_LOCUS32161</name>
</gene>
<dbReference type="SMART" id="SM00248">
    <property type="entry name" value="ANK"/>
    <property type="match status" value="4"/>
</dbReference>
<evidence type="ECO:0000256" key="1">
    <source>
        <dbReference type="PROSITE-ProRule" id="PRU00023"/>
    </source>
</evidence>
<evidence type="ECO:0000256" key="3">
    <source>
        <dbReference type="SAM" id="SignalP"/>
    </source>
</evidence>
<keyword evidence="3" id="KW-0732">Signal</keyword>
<feature type="region of interest" description="Disordered" evidence="2">
    <location>
        <begin position="54"/>
        <end position="84"/>
    </location>
</feature>
<feature type="signal peptide" evidence="3">
    <location>
        <begin position="1"/>
        <end position="24"/>
    </location>
</feature>